<dbReference type="Gene3D" id="3.10.450.50">
    <property type="match status" value="1"/>
</dbReference>
<evidence type="ECO:0008006" key="4">
    <source>
        <dbReference type="Google" id="ProtNLM"/>
    </source>
</evidence>
<dbReference type="PANTHER" id="PTHR34213:SF2">
    <property type="entry name" value="NUCLEAR TRANSPORT FACTOR 2 (NTF2) FAMILY PROTEIN"/>
    <property type="match status" value="1"/>
</dbReference>
<evidence type="ECO:0000313" key="2">
    <source>
        <dbReference type="EMBL" id="CAI0410645.1"/>
    </source>
</evidence>
<evidence type="ECO:0000256" key="1">
    <source>
        <dbReference type="SAM" id="MobiDB-lite"/>
    </source>
</evidence>
<feature type="region of interest" description="Disordered" evidence="1">
    <location>
        <begin position="212"/>
        <end position="232"/>
    </location>
</feature>
<proteinExistence type="predicted"/>
<keyword evidence="3" id="KW-1185">Reference proteome</keyword>
<organism evidence="2 3">
    <name type="scientific">Linum tenue</name>
    <dbReference type="NCBI Taxonomy" id="586396"/>
    <lineage>
        <taxon>Eukaryota</taxon>
        <taxon>Viridiplantae</taxon>
        <taxon>Streptophyta</taxon>
        <taxon>Embryophyta</taxon>
        <taxon>Tracheophyta</taxon>
        <taxon>Spermatophyta</taxon>
        <taxon>Magnoliopsida</taxon>
        <taxon>eudicotyledons</taxon>
        <taxon>Gunneridae</taxon>
        <taxon>Pentapetalae</taxon>
        <taxon>rosids</taxon>
        <taxon>fabids</taxon>
        <taxon>Malpighiales</taxon>
        <taxon>Linaceae</taxon>
        <taxon>Linum</taxon>
    </lineage>
</organism>
<accession>A0AAV0JL61</accession>
<feature type="region of interest" description="Disordered" evidence="1">
    <location>
        <begin position="27"/>
        <end position="63"/>
    </location>
</feature>
<dbReference type="EMBL" id="CAMGYJ010000005">
    <property type="protein sequence ID" value="CAI0410645.1"/>
    <property type="molecule type" value="Genomic_DNA"/>
</dbReference>
<dbReference type="Proteomes" id="UP001154282">
    <property type="component" value="Unassembled WGS sequence"/>
</dbReference>
<gene>
    <name evidence="2" type="ORF">LITE_LOCUS14858</name>
</gene>
<dbReference type="InterPro" id="IPR032710">
    <property type="entry name" value="NTF2-like_dom_sf"/>
</dbReference>
<name>A0AAV0JL61_9ROSI</name>
<dbReference type="SUPFAM" id="SSF54427">
    <property type="entry name" value="NTF2-like"/>
    <property type="match status" value="1"/>
</dbReference>
<reference evidence="2" key="1">
    <citation type="submission" date="2022-08" db="EMBL/GenBank/DDBJ databases">
        <authorList>
            <person name="Gutierrez-Valencia J."/>
        </authorList>
    </citation>
    <scope>NUCLEOTIDE SEQUENCE</scope>
</reference>
<comment type="caution">
    <text evidence="2">The sequence shown here is derived from an EMBL/GenBank/DDBJ whole genome shotgun (WGS) entry which is preliminary data.</text>
</comment>
<sequence length="232" mass="25278">MPAAGSLTILSTGQVCVDTSPGDLPFASSPAMAEASNPAAVDSSSLGPKETGGDKKMGSSGDRVSDTIIPHLLNLYASRATATDFEIYAPNASFEDPLMSAQGVKQIKSAFYSLPKVFKESEIVEYSVHENQLEPGKQEILIDNKQRYTLLGKSIEMISLIRLHVENGKIVRHEDWWDKKPIENRETAKLRVIGRLKEIVRRGSMFATHAAMGFGKDPSTRSQGPSPSQTTK</sequence>
<evidence type="ECO:0000313" key="3">
    <source>
        <dbReference type="Proteomes" id="UP001154282"/>
    </source>
</evidence>
<protein>
    <recommendedName>
        <fullName evidence="4">Nuclear transport factor 2 family protein</fullName>
    </recommendedName>
</protein>
<feature type="compositionally biased region" description="Polar residues" evidence="1">
    <location>
        <begin position="220"/>
        <end position="232"/>
    </location>
</feature>
<dbReference type="PANTHER" id="PTHR34213">
    <property type="entry name" value="NUCLEAR TRANSPORT FACTOR 2 (NTF2) FAMILY PROTEIN"/>
    <property type="match status" value="1"/>
</dbReference>
<dbReference type="AlphaFoldDB" id="A0AAV0JL61"/>